<dbReference type="Pfam" id="PF00814">
    <property type="entry name" value="TsaD"/>
    <property type="match status" value="1"/>
</dbReference>
<sequence>MEIIGSTIDDAAGEAFDKSAKLLGFPYPGGPLIDKHARNGNPKRFEFNNAAMIAITGKYMYDKGLFADQSIAAKARIEF</sequence>
<accession>A0A0D6LD82</accession>
<keyword evidence="3" id="KW-1185">Reference proteome</keyword>
<evidence type="ECO:0000313" key="2">
    <source>
        <dbReference type="EMBL" id="EPB65707.1"/>
    </source>
</evidence>
<dbReference type="Gene3D" id="3.30.420.40">
    <property type="match status" value="1"/>
</dbReference>
<dbReference type="InterPro" id="IPR043129">
    <property type="entry name" value="ATPase_NBD"/>
</dbReference>
<dbReference type="AlphaFoldDB" id="A0A0D6LD82"/>
<organism evidence="2 3">
    <name type="scientific">Ancylostoma ceylanicum</name>
    <dbReference type="NCBI Taxonomy" id="53326"/>
    <lineage>
        <taxon>Eukaryota</taxon>
        <taxon>Metazoa</taxon>
        <taxon>Ecdysozoa</taxon>
        <taxon>Nematoda</taxon>
        <taxon>Chromadorea</taxon>
        <taxon>Rhabditida</taxon>
        <taxon>Rhabditina</taxon>
        <taxon>Rhabditomorpha</taxon>
        <taxon>Strongyloidea</taxon>
        <taxon>Ancylostomatidae</taxon>
        <taxon>Ancylostomatinae</taxon>
        <taxon>Ancylostoma</taxon>
    </lineage>
</organism>
<name>A0A0D6LD82_9BILA</name>
<dbReference type="SUPFAM" id="SSF53067">
    <property type="entry name" value="Actin-like ATPase domain"/>
    <property type="match status" value="1"/>
</dbReference>
<protein>
    <recommendedName>
        <fullName evidence="1">Gcp-like domain-containing protein</fullName>
    </recommendedName>
</protein>
<dbReference type="InterPro" id="IPR000905">
    <property type="entry name" value="Gcp-like_dom"/>
</dbReference>
<dbReference type="Proteomes" id="UP000054495">
    <property type="component" value="Unassembled WGS sequence"/>
</dbReference>
<gene>
    <name evidence="2" type="ORF">ANCCEY_15226</name>
</gene>
<dbReference type="EMBL" id="KE127323">
    <property type="protein sequence ID" value="EPB65707.1"/>
    <property type="molecule type" value="Genomic_DNA"/>
</dbReference>
<reference evidence="2 3" key="1">
    <citation type="submission" date="2013-05" db="EMBL/GenBank/DDBJ databases">
        <title>Draft genome of the parasitic nematode Anyclostoma ceylanicum.</title>
        <authorList>
            <person name="Mitreva M."/>
        </authorList>
    </citation>
    <scope>NUCLEOTIDE SEQUENCE [LARGE SCALE GENOMIC DNA]</scope>
</reference>
<evidence type="ECO:0000259" key="1">
    <source>
        <dbReference type="Pfam" id="PF00814"/>
    </source>
</evidence>
<feature type="domain" description="Gcp-like" evidence="1">
    <location>
        <begin position="1"/>
        <end position="52"/>
    </location>
</feature>
<evidence type="ECO:0000313" key="3">
    <source>
        <dbReference type="Proteomes" id="UP000054495"/>
    </source>
</evidence>
<proteinExistence type="predicted"/>